<reference evidence="2" key="1">
    <citation type="submission" date="2013-05" db="EMBL/GenBank/DDBJ databases">
        <title>The Genome sequence of Mucor circinelloides f. circinelloides 1006PhL.</title>
        <authorList>
            <consortium name="The Broad Institute Genomics Platform"/>
            <person name="Cuomo C."/>
            <person name="Earl A."/>
            <person name="Findley K."/>
            <person name="Lee S.C."/>
            <person name="Walker B."/>
            <person name="Young S."/>
            <person name="Zeng Q."/>
            <person name="Gargeya S."/>
            <person name="Fitzgerald M."/>
            <person name="Haas B."/>
            <person name="Abouelleil A."/>
            <person name="Allen A.W."/>
            <person name="Alvarado L."/>
            <person name="Arachchi H.M."/>
            <person name="Berlin A.M."/>
            <person name="Chapman S.B."/>
            <person name="Gainer-Dewar J."/>
            <person name="Goldberg J."/>
            <person name="Griggs A."/>
            <person name="Gujja S."/>
            <person name="Hansen M."/>
            <person name="Howarth C."/>
            <person name="Imamovic A."/>
            <person name="Ireland A."/>
            <person name="Larimer J."/>
            <person name="McCowan C."/>
            <person name="Murphy C."/>
            <person name="Pearson M."/>
            <person name="Poon T.W."/>
            <person name="Priest M."/>
            <person name="Roberts A."/>
            <person name="Saif S."/>
            <person name="Shea T."/>
            <person name="Sisk P."/>
            <person name="Sykes S."/>
            <person name="Wortman J."/>
            <person name="Nusbaum C."/>
            <person name="Birren B."/>
        </authorList>
    </citation>
    <scope>NUCLEOTIDE SEQUENCE [LARGE SCALE GENOMIC DNA]</scope>
    <source>
        <strain evidence="2">1006PhL</strain>
    </source>
</reference>
<dbReference type="EMBL" id="KE123907">
    <property type="protein sequence ID" value="EPB91668.1"/>
    <property type="molecule type" value="Genomic_DNA"/>
</dbReference>
<gene>
    <name evidence="1" type="ORF">HMPREF1544_01590</name>
</gene>
<dbReference type="VEuPathDB" id="FungiDB:HMPREF1544_01590"/>
<dbReference type="OrthoDB" id="2282815at2759"/>
<evidence type="ECO:0000313" key="2">
    <source>
        <dbReference type="Proteomes" id="UP000014254"/>
    </source>
</evidence>
<proteinExistence type="predicted"/>
<dbReference type="Proteomes" id="UP000014254">
    <property type="component" value="Unassembled WGS sequence"/>
</dbReference>
<organism evidence="1 2">
    <name type="scientific">Mucor circinelloides f. circinelloides (strain 1006PhL)</name>
    <name type="common">Mucormycosis agent</name>
    <name type="synonym">Calyptromyces circinelloides</name>
    <dbReference type="NCBI Taxonomy" id="1220926"/>
    <lineage>
        <taxon>Eukaryota</taxon>
        <taxon>Fungi</taxon>
        <taxon>Fungi incertae sedis</taxon>
        <taxon>Mucoromycota</taxon>
        <taxon>Mucoromycotina</taxon>
        <taxon>Mucoromycetes</taxon>
        <taxon>Mucorales</taxon>
        <taxon>Mucorineae</taxon>
        <taxon>Mucoraceae</taxon>
        <taxon>Mucor</taxon>
    </lineage>
</organism>
<sequence>MEEKYDYSMYTTVCTISICSVSKDVSIYRVNNRVSKASGRYAPVKYLQIPLDFYYNKENGNIIYGSLMILHYKQYPLYEKYVHVQDFLQDLYAVYRRTCNGASLTQDNIALCSAITSFLTKIYPTRLSKEGVTSTTQYAFILPDKKYTDGKFVEAFLAPILRNTPWQTSNDLESKIILCSKLDAYAYRLNEFKSWDLQLRREKKHLLLTLQKIYNQRSLLLTVNFIRGVFDPNLIAASGRSMTALGGNTIITPKVLCLPMSIEIPIESTLAKMDKLANFLYIKVFAGEVEDSGPTQLDDYNTDSSYRSLIHRLICSISTSNCRDKWDQEIDTNGFVDRSWSNMLSETNKLSLSLITYGDIIQLFDDVDILSVETDLGHYLQKHDNEEIFESIVILEENKDDELIYKKNKHQKSHNFAFTEEHCHKFYLLGIQKAMASFIKQWKKCKSTRGMSISPRDMTEGCAYKILKMVELSNKLGRPVLMKPNDGIKEQIGGASVFQNEKRVPIDKIQPYGYYVEANILCSNDITLSLNQVIEADFKDGKLQKSTLSILDSSCQIPDLYDFVFDTLWNIIDGHFTDPQCKSAYEDDPTGFDSYKTFKSDLVNMIRNNMKTDRKKIHDLDEIIYPNHAKPRCGCNLVISHRFLMNAGILPYLQSISDALVSSLQAVAIFGNYKIACLLVSGKLLFNWLQQYNPTYGDFMWINLKAAIKSALRNKQLNTYLLMEKALVLNDSVHAHKPLKLERCRQVFGNYYFLTISSFEKKNFRVYQDKGNHWVEVPSRIGEDDSTYWRISIATKDENEHCQSVCSEKFYIVIDSKETDHVYCDIALYTLSTEQLENLDAAMSSIMNVALLTHFDSFESSLEVAKRQCTFPLEVNITPCSYRSTINMKMLFGINASSDDPLSYRRIAYPERLTLRAIRVK</sequence>
<dbReference type="OMA" id="YWRISIA"/>
<evidence type="ECO:0000313" key="1">
    <source>
        <dbReference type="EMBL" id="EPB91668.1"/>
    </source>
</evidence>
<accession>S2K8C9</accession>
<protein>
    <submittedName>
        <fullName evidence="1">Uncharacterized protein</fullName>
    </submittedName>
</protein>
<name>S2K8C9_MUCC1</name>
<keyword evidence="2" id="KW-1185">Reference proteome</keyword>
<dbReference type="AlphaFoldDB" id="S2K8C9"/>
<dbReference type="InParanoid" id="S2K8C9"/>